<feature type="compositionally biased region" description="Low complexity" evidence="6">
    <location>
        <begin position="1116"/>
        <end position="1126"/>
    </location>
</feature>
<dbReference type="PROSITE" id="PS50082">
    <property type="entry name" value="WD_REPEATS_2"/>
    <property type="match status" value="2"/>
</dbReference>
<evidence type="ECO:0000256" key="7">
    <source>
        <dbReference type="SAM" id="Phobius"/>
    </source>
</evidence>
<evidence type="ECO:0000256" key="6">
    <source>
        <dbReference type="SAM" id="MobiDB-lite"/>
    </source>
</evidence>
<dbReference type="GO" id="GO:0030866">
    <property type="term" value="P:cortical actin cytoskeleton organization"/>
    <property type="evidence" value="ECO:0007669"/>
    <property type="project" value="TreeGrafter"/>
</dbReference>
<dbReference type="PROSITE" id="PS00678">
    <property type="entry name" value="WD_REPEATS_1"/>
    <property type="match status" value="1"/>
</dbReference>
<dbReference type="EMBL" id="OD565233">
    <property type="protein sequence ID" value="CAD7441181.1"/>
    <property type="molecule type" value="Genomic_DNA"/>
</dbReference>
<feature type="region of interest" description="Disordered" evidence="6">
    <location>
        <begin position="1079"/>
        <end position="1159"/>
    </location>
</feature>
<keyword evidence="4" id="KW-0677">Repeat</keyword>
<keyword evidence="2" id="KW-0268">Exocytosis</keyword>
<evidence type="ECO:0000313" key="9">
    <source>
        <dbReference type="EMBL" id="CAD7441181.1"/>
    </source>
</evidence>
<evidence type="ECO:0000256" key="1">
    <source>
        <dbReference type="ARBA" id="ARBA00008070"/>
    </source>
</evidence>
<dbReference type="GO" id="GO:0051294">
    <property type="term" value="P:establishment of spindle orientation"/>
    <property type="evidence" value="ECO:0007669"/>
    <property type="project" value="TreeGrafter"/>
</dbReference>
<comment type="similarity">
    <text evidence="1">Belongs to the WD repeat L(2)GL family.</text>
</comment>
<evidence type="ECO:0000259" key="8">
    <source>
        <dbReference type="Pfam" id="PF08366"/>
    </source>
</evidence>
<keyword evidence="7" id="KW-0812">Transmembrane</keyword>
<gene>
    <name evidence="9" type="ORF">TBIB3V08_LOCUS3655</name>
</gene>
<feature type="domain" description="Lethal giant larvae homologue 2" evidence="8">
    <location>
        <begin position="372"/>
        <end position="471"/>
    </location>
</feature>
<dbReference type="InterPro" id="IPR015943">
    <property type="entry name" value="WD40/YVTN_repeat-like_dom_sf"/>
</dbReference>
<dbReference type="InterPro" id="IPR000664">
    <property type="entry name" value="Lethal2_giant"/>
</dbReference>
<feature type="compositionally biased region" description="Basic and acidic residues" evidence="6">
    <location>
        <begin position="1140"/>
        <end position="1155"/>
    </location>
</feature>
<dbReference type="GO" id="GO:0045159">
    <property type="term" value="F:myosin II binding"/>
    <property type="evidence" value="ECO:0007669"/>
    <property type="project" value="TreeGrafter"/>
</dbReference>
<dbReference type="PRINTS" id="PR00962">
    <property type="entry name" value="LETHAL2GIANT"/>
</dbReference>
<dbReference type="Pfam" id="PF00400">
    <property type="entry name" value="WD40"/>
    <property type="match status" value="1"/>
</dbReference>
<dbReference type="InterPro" id="IPR036322">
    <property type="entry name" value="WD40_repeat_dom_sf"/>
</dbReference>
<organism evidence="9">
    <name type="scientific">Timema bartmani</name>
    <dbReference type="NCBI Taxonomy" id="61472"/>
    <lineage>
        <taxon>Eukaryota</taxon>
        <taxon>Metazoa</taxon>
        <taxon>Ecdysozoa</taxon>
        <taxon>Arthropoda</taxon>
        <taxon>Hexapoda</taxon>
        <taxon>Insecta</taxon>
        <taxon>Pterygota</taxon>
        <taxon>Neoptera</taxon>
        <taxon>Polyneoptera</taxon>
        <taxon>Phasmatodea</taxon>
        <taxon>Timematodea</taxon>
        <taxon>Timematoidea</taxon>
        <taxon>Timematidae</taxon>
        <taxon>Timema</taxon>
    </lineage>
</organism>
<dbReference type="PANTHER" id="PTHR10241">
    <property type="entry name" value="LETHAL 2 GIANT LARVAE PROTEIN"/>
    <property type="match status" value="1"/>
</dbReference>
<proteinExistence type="inferred from homology"/>
<sequence length="1539" mass="170095">MKRLFVCHERCALSTANRVRIKLESFHDSKVKPNEVLRNITMLRRVLLRVSDGATPSPSSRQYRVARECSLDLKNWEIFLLTPAVTCKVAFTMAVVAVVMLKFIRGKGQQPSVERQKLQKELFAFRKTVQHGFPNKPTALAWDPALRLLALGTATGAIKIFGKPGVEFYGQHSNHDSAVTRLIFLPNEGRIVSLCDDNSLHLWEVNEGLMEEVKTQALEGNFTVLLSSLFDSRLKKISAVCLESARQHLLLGTEGGNIYLLNLRTFEMSDTIIYQDVVMQNVPEDYKINPGAVEAIAEQPGNPDKILIGYNRGLMVLWDRRTPGAEQTYISTQQLESVCWHRSGTRFSSSHNDGSYAFWDVNVGERPTEEPTTLYGPFPCKAVTKFLWRQGEKDDYYIFAGGMPRASYSDRHTITVQHGKKHVVFDFTSKVIDFFTIADISEERETDEPEALIVLLEEELVAIDLLSEDWRMMCLPYLVSLHASAVTCSQHVSNVPQDLWEAITAAGKLQTQDLYSERQDWPINGGKILVPERASGNAETTPQRELLLTGHEDGTVRFWDASGVALTPLYKFGSAQLFSGEEIAGEGSNGGADEDEEEWPPFRKVGTFDPYSDDPRLAVKKVALCPLNGTLVVAGTAGSVIVAKIGSSSVDSEVKVVTMNIVLDRDGFVWKGHDQLTPRTGTLSLEAGFQPTVVLQLHPPAAVTALAFHSEWGLVAAGTAHGLAFFDYVRQKGMFAKCTLNPNGGYLSVYYQRDLSGAGEAPISRRKSFKKSLRESFRRLRKGRSTRQTDKRGVQSPSSGPQSDKRKEGLEDVAEGVEVASVEGDSKESAGVADMSSPSSGPISPIEAKPVERQIEARPVDDSLGSMVRCLFFTKTFIISGRHKVKFTQGVCRNGCTKYYTDSSAYGSIQTMTATMWAGTNNGTVYVFTLTIPSGQKRSEEDVTCQLAKEIQLKHRAPVISIAVLDGAHTPLPEPWAVEKGLSKQPDVSGPHRVLISSEEQFKHVETCLLCLANTGDCVVLSLPELRRQLDAAVIRREDINGISSLTFTQNGEAFYLHSSSELQRVTLSATRITQPLCRLELPEGARETPEKEPETEEEEDEVDDEGKIEGREVSAPSPTAQEQQAAPPPPQVIVNGEAGHTESRESSVEPKVEEPLENGLDDERHDISALSVGDITIDSVKDHLITSVSEDSRMSEVKTEKVELTSRTTETQSVVVKTTVISSSETTVVNSTSAGDSESCFLSLSSCAISLSSPRTTMNRGYPKALVCSQIDRAQNSGPTTSTGTNIIIPLVTTYHPGLHKLENLMKTGFSILQSSTTTQYIFKEPPKVTYKQPANLRNLLVKPKLPDPTIQPEPKQISGSFPCNRTPCKTCTIHKPTNSFPSNITKINDPLIGHYTCDSQNLIYQLECNQCQAQYIGLITETLRRRMNGYRHDTKMKNKDKPVASHVRIHNLDFNHCYTTKLVESLNKEICNPSQQRIWELAHQYIIKSRQASILVAVEPPSADGPTATLGLNEIKLRKAPLAKMEDLEAEVTAADT</sequence>
<dbReference type="GO" id="GO:0005096">
    <property type="term" value="F:GTPase activator activity"/>
    <property type="evidence" value="ECO:0007669"/>
    <property type="project" value="TreeGrafter"/>
</dbReference>
<reference evidence="9" key="1">
    <citation type="submission" date="2020-11" db="EMBL/GenBank/DDBJ databases">
        <authorList>
            <person name="Tran Van P."/>
        </authorList>
    </citation>
    <scope>NUCLEOTIDE SEQUENCE</scope>
</reference>
<feature type="compositionally biased region" description="Acidic residues" evidence="6">
    <location>
        <begin position="1094"/>
        <end position="1105"/>
    </location>
</feature>
<dbReference type="PANTHER" id="PTHR10241:SF29">
    <property type="entry name" value="LETHAL(2) GIANT LARVAE PROTEIN"/>
    <property type="match status" value="1"/>
</dbReference>
<feature type="region of interest" description="Disordered" evidence="6">
    <location>
        <begin position="777"/>
        <end position="851"/>
    </location>
</feature>
<evidence type="ECO:0000256" key="3">
    <source>
        <dbReference type="ARBA" id="ARBA00022574"/>
    </source>
</evidence>
<dbReference type="SMART" id="SM00320">
    <property type="entry name" value="WD40"/>
    <property type="match status" value="6"/>
</dbReference>
<dbReference type="GO" id="GO:0030864">
    <property type="term" value="C:cortical actin cytoskeleton"/>
    <property type="evidence" value="ECO:0007669"/>
    <property type="project" value="TreeGrafter"/>
</dbReference>
<evidence type="ECO:0000256" key="4">
    <source>
        <dbReference type="ARBA" id="ARBA00022737"/>
    </source>
</evidence>
<name>A0A7R9ETM3_9NEOP</name>
<accession>A0A7R9ETM3</accession>
<dbReference type="SUPFAM" id="SSF50978">
    <property type="entry name" value="WD40 repeat-like"/>
    <property type="match status" value="2"/>
</dbReference>
<feature type="compositionally biased region" description="Basic and acidic residues" evidence="6">
    <location>
        <begin position="1081"/>
        <end position="1093"/>
    </location>
</feature>
<dbReference type="GO" id="GO:0006893">
    <property type="term" value="P:Golgi to plasma membrane transport"/>
    <property type="evidence" value="ECO:0007669"/>
    <property type="project" value="TreeGrafter"/>
</dbReference>
<keyword evidence="3 5" id="KW-0853">WD repeat</keyword>
<feature type="repeat" description="WD" evidence="5">
    <location>
        <begin position="541"/>
        <end position="560"/>
    </location>
</feature>
<dbReference type="GO" id="GO:0005886">
    <property type="term" value="C:plasma membrane"/>
    <property type="evidence" value="ECO:0007669"/>
    <property type="project" value="TreeGrafter"/>
</dbReference>
<dbReference type="Gene3D" id="2.130.10.10">
    <property type="entry name" value="YVTN repeat-like/Quinoprotein amine dehydrogenase"/>
    <property type="match status" value="3"/>
</dbReference>
<keyword evidence="7" id="KW-1133">Transmembrane helix</keyword>
<evidence type="ECO:0000256" key="5">
    <source>
        <dbReference type="PROSITE-ProRule" id="PRU00221"/>
    </source>
</evidence>
<feature type="repeat" description="WD" evidence="5">
    <location>
        <begin position="172"/>
        <end position="213"/>
    </location>
</feature>
<dbReference type="GO" id="GO:0032878">
    <property type="term" value="P:regulation of establishment or maintenance of cell polarity"/>
    <property type="evidence" value="ECO:0007669"/>
    <property type="project" value="TreeGrafter"/>
</dbReference>
<dbReference type="GO" id="GO:0006887">
    <property type="term" value="P:exocytosis"/>
    <property type="evidence" value="ECO:0007669"/>
    <property type="project" value="UniProtKB-KW"/>
</dbReference>
<dbReference type="GO" id="GO:0008593">
    <property type="term" value="P:regulation of Notch signaling pathway"/>
    <property type="evidence" value="ECO:0007669"/>
    <property type="project" value="TreeGrafter"/>
</dbReference>
<evidence type="ECO:0000256" key="2">
    <source>
        <dbReference type="ARBA" id="ARBA00022483"/>
    </source>
</evidence>
<dbReference type="Pfam" id="PF08366">
    <property type="entry name" value="LLGL"/>
    <property type="match status" value="1"/>
</dbReference>
<dbReference type="GO" id="GO:0019905">
    <property type="term" value="F:syntaxin binding"/>
    <property type="evidence" value="ECO:0007669"/>
    <property type="project" value="TreeGrafter"/>
</dbReference>
<feature type="transmembrane region" description="Helical" evidence="7">
    <location>
        <begin position="78"/>
        <end position="101"/>
    </location>
</feature>
<keyword evidence="7" id="KW-0472">Membrane</keyword>
<dbReference type="PROSITE" id="PS50294">
    <property type="entry name" value="WD_REPEATS_REGION"/>
    <property type="match status" value="1"/>
</dbReference>
<feature type="compositionally biased region" description="Low complexity" evidence="6">
    <location>
        <begin position="836"/>
        <end position="846"/>
    </location>
</feature>
<dbReference type="InterPro" id="IPR001680">
    <property type="entry name" value="WD40_rpt"/>
</dbReference>
<dbReference type="InterPro" id="IPR013577">
    <property type="entry name" value="LLGL2"/>
</dbReference>
<protein>
    <recommendedName>
        <fullName evidence="8">Lethal giant larvae homologue 2 domain-containing protein</fullName>
    </recommendedName>
</protein>
<dbReference type="InterPro" id="IPR019775">
    <property type="entry name" value="WD40_repeat_CS"/>
</dbReference>